<dbReference type="InterPro" id="IPR050600">
    <property type="entry name" value="SETD3_SETD6_MTase"/>
</dbReference>
<dbReference type="Proteomes" id="UP001153069">
    <property type="component" value="Unassembled WGS sequence"/>
</dbReference>
<dbReference type="AlphaFoldDB" id="A0A9N8D9U4"/>
<proteinExistence type="predicted"/>
<organism evidence="1 2">
    <name type="scientific">Seminavis robusta</name>
    <dbReference type="NCBI Taxonomy" id="568900"/>
    <lineage>
        <taxon>Eukaryota</taxon>
        <taxon>Sar</taxon>
        <taxon>Stramenopiles</taxon>
        <taxon>Ochrophyta</taxon>
        <taxon>Bacillariophyta</taxon>
        <taxon>Bacillariophyceae</taxon>
        <taxon>Bacillariophycidae</taxon>
        <taxon>Naviculales</taxon>
        <taxon>Naviculaceae</taxon>
        <taxon>Seminavis</taxon>
    </lineage>
</organism>
<dbReference type="SUPFAM" id="SSF82199">
    <property type="entry name" value="SET domain"/>
    <property type="match status" value="1"/>
</dbReference>
<dbReference type="InterPro" id="IPR046341">
    <property type="entry name" value="SET_dom_sf"/>
</dbReference>
<evidence type="ECO:0000313" key="2">
    <source>
        <dbReference type="Proteomes" id="UP001153069"/>
    </source>
</evidence>
<dbReference type="OrthoDB" id="341421at2759"/>
<dbReference type="CDD" id="cd10527">
    <property type="entry name" value="SET_LSMT"/>
    <property type="match status" value="1"/>
</dbReference>
<keyword evidence="2" id="KW-1185">Reference proteome</keyword>
<gene>
    <name evidence="1" type="ORF">SEMRO_56_G032890.1</name>
</gene>
<dbReference type="PANTHER" id="PTHR13271">
    <property type="entry name" value="UNCHARACTERIZED PUTATIVE METHYLTRANSFERASE"/>
    <property type="match status" value="1"/>
</dbReference>
<accession>A0A9N8D9U4</accession>
<dbReference type="Gene3D" id="3.90.1410.10">
    <property type="entry name" value="set domain protein methyltransferase, domain 1"/>
    <property type="match status" value="1"/>
</dbReference>
<comment type="caution">
    <text evidence="1">The sequence shown here is derived from an EMBL/GenBank/DDBJ whole genome shotgun (WGS) entry which is preliminary data.</text>
</comment>
<protein>
    <submittedName>
        <fullName evidence="1">M protein repeat protein</fullName>
    </submittedName>
</protein>
<sequence>MRNTINIDEWTPRDVVSMEEWCTSCGVQKEEALQLTFSDPNDARDIQVMTNQDLPAGQTVMFVPSSMVLRGNYVRQELGAATASEELLARRLGQTSETISQFYLFLKILREYEFGDQSPWFPWLNSLPRYFSNGASMTHFCCTQCLPPLVGSLANQERIRFIQFFRALQDVQFLTTETRSNRPLAKWAFAIVSTRSFPSQDGTDYNIVPMADMFNHGTNTEIQISYDEEGNCYAVTNYDVPAGSPLRMSYGDPTNPSKLFARYGFLDETAPATFCKIMITNPSQEIKDMGYDQSRMLFYKDTGEVSPEVWDVLLYQVLESNPSDQQVLYQAHMNGDFETKQALHGQYFLQTKVALQNHVDSFLNSLQTLSKKAEGRNLEIHPRLPLIMRHNEFVRNTFLLVKANLDQM</sequence>
<evidence type="ECO:0000313" key="1">
    <source>
        <dbReference type="EMBL" id="CAB9499232.1"/>
    </source>
</evidence>
<reference evidence="1" key="1">
    <citation type="submission" date="2020-06" db="EMBL/GenBank/DDBJ databases">
        <authorList>
            <consortium name="Plant Systems Biology data submission"/>
        </authorList>
    </citation>
    <scope>NUCLEOTIDE SEQUENCE</scope>
    <source>
        <strain evidence="1">D6</strain>
    </source>
</reference>
<dbReference type="EMBL" id="CAICTM010000055">
    <property type="protein sequence ID" value="CAB9499232.1"/>
    <property type="molecule type" value="Genomic_DNA"/>
</dbReference>
<name>A0A9N8D9U4_9STRA</name>
<dbReference type="PANTHER" id="PTHR13271:SF137">
    <property type="entry name" value="SET DOMAIN-CONTAINING PROTEIN"/>
    <property type="match status" value="1"/>
</dbReference>
<dbReference type="GO" id="GO:0016279">
    <property type="term" value="F:protein-lysine N-methyltransferase activity"/>
    <property type="evidence" value="ECO:0007669"/>
    <property type="project" value="TreeGrafter"/>
</dbReference>